<dbReference type="HOGENOM" id="CLU_1740838_0_0_1"/>
<protein>
    <submittedName>
        <fullName evidence="1">Uncharacterized protein</fullName>
    </submittedName>
</protein>
<evidence type="ECO:0000313" key="1">
    <source>
        <dbReference type="EMBL" id="KIJ90003.1"/>
    </source>
</evidence>
<dbReference type="AlphaFoldDB" id="A0A0C9WQL8"/>
<evidence type="ECO:0000313" key="2">
    <source>
        <dbReference type="Proteomes" id="UP000054477"/>
    </source>
</evidence>
<dbReference type="EMBL" id="KN839324">
    <property type="protein sequence ID" value="KIJ90003.1"/>
    <property type="molecule type" value="Genomic_DNA"/>
</dbReference>
<reference evidence="2" key="2">
    <citation type="submission" date="2015-01" db="EMBL/GenBank/DDBJ databases">
        <title>Evolutionary Origins and Diversification of the Mycorrhizal Mutualists.</title>
        <authorList>
            <consortium name="DOE Joint Genome Institute"/>
            <consortium name="Mycorrhizal Genomics Consortium"/>
            <person name="Kohler A."/>
            <person name="Kuo A."/>
            <person name="Nagy L.G."/>
            <person name="Floudas D."/>
            <person name="Copeland A."/>
            <person name="Barry K.W."/>
            <person name="Cichocki N."/>
            <person name="Veneault-Fourrey C."/>
            <person name="LaButti K."/>
            <person name="Lindquist E.A."/>
            <person name="Lipzen A."/>
            <person name="Lundell T."/>
            <person name="Morin E."/>
            <person name="Murat C."/>
            <person name="Riley R."/>
            <person name="Ohm R."/>
            <person name="Sun H."/>
            <person name="Tunlid A."/>
            <person name="Henrissat B."/>
            <person name="Grigoriev I.V."/>
            <person name="Hibbett D.S."/>
            <person name="Martin F."/>
        </authorList>
    </citation>
    <scope>NUCLEOTIDE SEQUENCE [LARGE SCALE GENOMIC DNA]</scope>
    <source>
        <strain evidence="2">LaAM-08-1</strain>
    </source>
</reference>
<dbReference type="OrthoDB" id="3182376at2759"/>
<name>A0A0C9WQL8_9AGAR</name>
<accession>A0A0C9WQL8</accession>
<dbReference type="Proteomes" id="UP000054477">
    <property type="component" value="Unassembled WGS sequence"/>
</dbReference>
<sequence length="150" mass="16880">MYTIQQDGAARSSASRPPGLKQNPLIAFALDTENDTRVAAKLWDKKLDCDIGNIDVSKAKIALLFQREAGEIERKHNEHQLVLQREVADNERHHEENQVCILELRLKLQQAPPVPQVGDNFTHQSLFLDGNNGFTYNPDAFNGVDYGGRN</sequence>
<reference evidence="1 2" key="1">
    <citation type="submission" date="2014-04" db="EMBL/GenBank/DDBJ databases">
        <authorList>
            <consortium name="DOE Joint Genome Institute"/>
            <person name="Kuo A."/>
            <person name="Kohler A."/>
            <person name="Nagy L.G."/>
            <person name="Floudas D."/>
            <person name="Copeland A."/>
            <person name="Barry K.W."/>
            <person name="Cichocki N."/>
            <person name="Veneault-Fourrey C."/>
            <person name="LaButti K."/>
            <person name="Lindquist E.A."/>
            <person name="Lipzen A."/>
            <person name="Lundell T."/>
            <person name="Morin E."/>
            <person name="Murat C."/>
            <person name="Sun H."/>
            <person name="Tunlid A."/>
            <person name="Henrissat B."/>
            <person name="Grigoriev I.V."/>
            <person name="Hibbett D.S."/>
            <person name="Martin F."/>
            <person name="Nordberg H.P."/>
            <person name="Cantor M.N."/>
            <person name="Hua S.X."/>
        </authorList>
    </citation>
    <scope>NUCLEOTIDE SEQUENCE [LARGE SCALE GENOMIC DNA]</scope>
    <source>
        <strain evidence="1 2">LaAM-08-1</strain>
    </source>
</reference>
<organism evidence="1 2">
    <name type="scientific">Laccaria amethystina LaAM-08-1</name>
    <dbReference type="NCBI Taxonomy" id="1095629"/>
    <lineage>
        <taxon>Eukaryota</taxon>
        <taxon>Fungi</taxon>
        <taxon>Dikarya</taxon>
        <taxon>Basidiomycota</taxon>
        <taxon>Agaricomycotina</taxon>
        <taxon>Agaricomycetes</taxon>
        <taxon>Agaricomycetidae</taxon>
        <taxon>Agaricales</taxon>
        <taxon>Agaricineae</taxon>
        <taxon>Hydnangiaceae</taxon>
        <taxon>Laccaria</taxon>
    </lineage>
</organism>
<proteinExistence type="predicted"/>
<gene>
    <name evidence="1" type="ORF">K443DRAFT_15602</name>
</gene>
<keyword evidence="2" id="KW-1185">Reference proteome</keyword>